<sequence>MTAAYRLALLLLSPVLLLQALYVRRYALRLPEPEGPRTGCTGDGTPLSLLILGDSAAAGVGAASQQQALAGQLVTRLAARHRVDWTLWAKSGRASRQVLALLEREDAHPFDVALTSIGVNDITGGVRLSDWLVQQARIRELLRTKFGVRRIVLSEVPPMQHFRALPQPLRWMLGERARRLNQALARSVAGEADVRVLSVTLPPDGDYLAEDGFHPNATAYALWAQQAAALIADARR</sequence>
<accession>A0A917CL28</accession>
<gene>
    <name evidence="2" type="ORF">GCM10010960_08690</name>
</gene>
<dbReference type="Pfam" id="PF13472">
    <property type="entry name" value="Lipase_GDSL_2"/>
    <property type="match status" value="1"/>
</dbReference>
<evidence type="ECO:0000259" key="1">
    <source>
        <dbReference type="Pfam" id="PF13472"/>
    </source>
</evidence>
<dbReference type="Proteomes" id="UP000632858">
    <property type="component" value="Unassembled WGS sequence"/>
</dbReference>
<name>A0A917CL28_9GAMM</name>
<dbReference type="InterPro" id="IPR013830">
    <property type="entry name" value="SGNH_hydro"/>
</dbReference>
<keyword evidence="3" id="KW-1185">Reference proteome</keyword>
<dbReference type="SUPFAM" id="SSF52266">
    <property type="entry name" value="SGNH hydrolase"/>
    <property type="match status" value="1"/>
</dbReference>
<comment type="caution">
    <text evidence="2">The sequence shown here is derived from an EMBL/GenBank/DDBJ whole genome shotgun (WGS) entry which is preliminary data.</text>
</comment>
<dbReference type="EMBL" id="BMFO01000002">
    <property type="protein sequence ID" value="GGF89053.1"/>
    <property type="molecule type" value="Genomic_DNA"/>
</dbReference>
<dbReference type="AlphaFoldDB" id="A0A917CL28"/>
<evidence type="ECO:0000313" key="2">
    <source>
        <dbReference type="EMBL" id="GGF89053.1"/>
    </source>
</evidence>
<dbReference type="GO" id="GO:0016788">
    <property type="term" value="F:hydrolase activity, acting on ester bonds"/>
    <property type="evidence" value="ECO:0007669"/>
    <property type="project" value="UniProtKB-ARBA"/>
</dbReference>
<feature type="domain" description="SGNH hydrolase-type esterase" evidence="1">
    <location>
        <begin position="51"/>
        <end position="222"/>
    </location>
</feature>
<reference evidence="2" key="2">
    <citation type="submission" date="2020-09" db="EMBL/GenBank/DDBJ databases">
        <authorList>
            <person name="Sun Q."/>
            <person name="Zhou Y."/>
        </authorList>
    </citation>
    <scope>NUCLEOTIDE SEQUENCE</scope>
    <source>
        <strain evidence="2">CGMCC 1.12726</strain>
    </source>
</reference>
<organism evidence="2 3">
    <name type="scientific">Arenimonas maotaiensis</name>
    <dbReference type="NCBI Taxonomy" id="1446479"/>
    <lineage>
        <taxon>Bacteria</taxon>
        <taxon>Pseudomonadati</taxon>
        <taxon>Pseudomonadota</taxon>
        <taxon>Gammaproteobacteria</taxon>
        <taxon>Lysobacterales</taxon>
        <taxon>Lysobacteraceae</taxon>
        <taxon>Arenimonas</taxon>
    </lineage>
</organism>
<evidence type="ECO:0000313" key="3">
    <source>
        <dbReference type="Proteomes" id="UP000632858"/>
    </source>
</evidence>
<reference evidence="2" key="1">
    <citation type="journal article" date="2014" name="Int. J. Syst. Evol. Microbiol.">
        <title>Complete genome sequence of Corynebacterium casei LMG S-19264T (=DSM 44701T), isolated from a smear-ripened cheese.</title>
        <authorList>
            <consortium name="US DOE Joint Genome Institute (JGI-PGF)"/>
            <person name="Walter F."/>
            <person name="Albersmeier A."/>
            <person name="Kalinowski J."/>
            <person name="Ruckert C."/>
        </authorList>
    </citation>
    <scope>NUCLEOTIDE SEQUENCE</scope>
    <source>
        <strain evidence="2">CGMCC 1.12726</strain>
    </source>
</reference>
<dbReference type="CDD" id="cd01836">
    <property type="entry name" value="FeeA_FeeB_like"/>
    <property type="match status" value="1"/>
</dbReference>
<proteinExistence type="predicted"/>
<dbReference type="InterPro" id="IPR036514">
    <property type="entry name" value="SGNH_hydro_sf"/>
</dbReference>
<dbReference type="RefSeq" id="WP_188448187.1">
    <property type="nucleotide sequence ID" value="NZ_BMFO01000002.1"/>
</dbReference>
<dbReference type="Gene3D" id="3.40.50.1110">
    <property type="entry name" value="SGNH hydrolase"/>
    <property type="match status" value="1"/>
</dbReference>
<protein>
    <recommendedName>
        <fullName evidence="1">SGNH hydrolase-type esterase domain-containing protein</fullName>
    </recommendedName>
</protein>